<dbReference type="PANTHER" id="PTHR30346:SF28">
    <property type="entry name" value="HTH-TYPE TRANSCRIPTIONAL REGULATOR CYNR"/>
    <property type="match status" value="1"/>
</dbReference>
<protein>
    <recommendedName>
        <fullName evidence="3">HTH-type transcriptional regulator MetR</fullName>
    </recommendedName>
</protein>
<dbReference type="Pfam" id="PF03466">
    <property type="entry name" value="LysR_substrate"/>
    <property type="match status" value="1"/>
</dbReference>
<evidence type="ECO:0000313" key="12">
    <source>
        <dbReference type="Proteomes" id="UP000461670"/>
    </source>
</evidence>
<evidence type="ECO:0000256" key="1">
    <source>
        <dbReference type="ARBA" id="ARBA00004496"/>
    </source>
</evidence>
<dbReference type="SUPFAM" id="SSF46785">
    <property type="entry name" value="Winged helix' DNA-binding domain"/>
    <property type="match status" value="1"/>
</dbReference>
<dbReference type="EMBL" id="WNDQ01000052">
    <property type="protein sequence ID" value="KAF1019579.1"/>
    <property type="molecule type" value="Genomic_DNA"/>
</dbReference>
<dbReference type="GO" id="GO:0003700">
    <property type="term" value="F:DNA-binding transcription factor activity"/>
    <property type="evidence" value="ECO:0007669"/>
    <property type="project" value="InterPro"/>
</dbReference>
<evidence type="ECO:0000256" key="8">
    <source>
        <dbReference type="ARBA" id="ARBA00023163"/>
    </source>
</evidence>
<dbReference type="GO" id="GO:0005737">
    <property type="term" value="C:cytoplasm"/>
    <property type="evidence" value="ECO:0007669"/>
    <property type="project" value="UniProtKB-SubCell"/>
</dbReference>
<dbReference type="InterPro" id="IPR005119">
    <property type="entry name" value="LysR_subst-bd"/>
</dbReference>
<sequence length="315" mass="34859">MSSASILEIRHLRTVAALRDTGSLVRAAQLLNLTQSALSHQVKLLEERYGGPLFERKSVPPQFTATGRRLLELADAVLPQVESAERDIARLSQDGSGQLRIAVECHTCFDWLMPAMDIFRQRWPEVELDIVSGFQADPVGLLHQNRADVAIVSEWSPSDETESSLASLTVRPLFSFEMVALLANQHPLLSRHHLEAADFAGQTLITYPVPDDMLDLVRQVLRPAGVSVPRRTTELTVAILQLVASGRGVAALPLWAVKPYLDKGYVSQRPITAQGLTSRLSAVWPARAGGRNYLEDFVRIVRETTFVSLPDIELL</sequence>
<accession>A0A7V8FM06</accession>
<dbReference type="PRINTS" id="PR00039">
    <property type="entry name" value="HTHLYSR"/>
</dbReference>
<dbReference type="Gene3D" id="3.40.190.10">
    <property type="entry name" value="Periplasmic binding protein-like II"/>
    <property type="match status" value="1"/>
</dbReference>
<keyword evidence="4" id="KW-0963">Cytoplasm</keyword>
<dbReference type="InterPro" id="IPR037406">
    <property type="entry name" value="MetR_PBP2"/>
</dbReference>
<evidence type="ECO:0000256" key="5">
    <source>
        <dbReference type="ARBA" id="ARBA00022605"/>
    </source>
</evidence>
<dbReference type="PANTHER" id="PTHR30346">
    <property type="entry name" value="TRANSCRIPTIONAL DUAL REGULATOR HCAR-RELATED"/>
    <property type="match status" value="1"/>
</dbReference>
<dbReference type="GO" id="GO:0009086">
    <property type="term" value="P:methionine biosynthetic process"/>
    <property type="evidence" value="ECO:0007669"/>
    <property type="project" value="UniProtKB-KW"/>
</dbReference>
<proteinExistence type="inferred from homology"/>
<comment type="similarity">
    <text evidence="2">Belongs to the LysR transcriptional regulatory family.</text>
</comment>
<dbReference type="Gene3D" id="1.10.10.10">
    <property type="entry name" value="Winged helix-like DNA-binding domain superfamily/Winged helix DNA-binding domain"/>
    <property type="match status" value="1"/>
</dbReference>
<keyword evidence="5" id="KW-0028">Amino-acid biosynthesis</keyword>
<dbReference type="CDD" id="cd08441">
    <property type="entry name" value="PBP2_MetR"/>
    <property type="match status" value="1"/>
</dbReference>
<comment type="subcellular location">
    <subcellularLocation>
        <location evidence="1">Cytoplasm</location>
    </subcellularLocation>
</comment>
<dbReference type="InterPro" id="IPR036390">
    <property type="entry name" value="WH_DNA-bd_sf"/>
</dbReference>
<evidence type="ECO:0000256" key="3">
    <source>
        <dbReference type="ARBA" id="ARBA00019365"/>
    </source>
</evidence>
<reference evidence="12" key="1">
    <citation type="journal article" date="2020" name="MBio">
        <title>Horizontal gene transfer to a defensive symbiont with a reduced genome amongst a multipartite beetle microbiome.</title>
        <authorList>
            <person name="Waterworth S.C."/>
            <person name="Florez L.V."/>
            <person name="Rees E.R."/>
            <person name="Hertweck C."/>
            <person name="Kaltenpoth M."/>
            <person name="Kwan J.C."/>
        </authorList>
    </citation>
    <scope>NUCLEOTIDE SEQUENCE [LARGE SCALE GENOMIC DNA]</scope>
</reference>
<dbReference type="InterPro" id="IPR000847">
    <property type="entry name" value="LysR_HTH_N"/>
</dbReference>
<dbReference type="Pfam" id="PF00126">
    <property type="entry name" value="HTH_1"/>
    <property type="match status" value="1"/>
</dbReference>
<dbReference type="InterPro" id="IPR036388">
    <property type="entry name" value="WH-like_DNA-bd_sf"/>
</dbReference>
<evidence type="ECO:0000313" key="11">
    <source>
        <dbReference type="EMBL" id="KAF1019579.1"/>
    </source>
</evidence>
<comment type="caution">
    <text evidence="11">The sequence shown here is derived from an EMBL/GenBank/DDBJ whole genome shotgun (WGS) entry which is preliminary data.</text>
</comment>
<evidence type="ECO:0000256" key="9">
    <source>
        <dbReference type="ARBA" id="ARBA00023167"/>
    </source>
</evidence>
<evidence type="ECO:0000256" key="7">
    <source>
        <dbReference type="ARBA" id="ARBA00023125"/>
    </source>
</evidence>
<dbReference type="GO" id="GO:0003677">
    <property type="term" value="F:DNA binding"/>
    <property type="evidence" value="ECO:0007669"/>
    <property type="project" value="UniProtKB-KW"/>
</dbReference>
<dbReference type="AlphaFoldDB" id="A0A7V8FM06"/>
<organism evidence="11 12">
    <name type="scientific">Paracidovorax wautersii</name>
    <dbReference type="NCBI Taxonomy" id="1177982"/>
    <lineage>
        <taxon>Bacteria</taxon>
        <taxon>Pseudomonadati</taxon>
        <taxon>Pseudomonadota</taxon>
        <taxon>Betaproteobacteria</taxon>
        <taxon>Burkholderiales</taxon>
        <taxon>Comamonadaceae</taxon>
        <taxon>Paracidovorax</taxon>
    </lineage>
</organism>
<dbReference type="Proteomes" id="UP000461670">
    <property type="component" value="Unassembled WGS sequence"/>
</dbReference>
<evidence type="ECO:0000256" key="4">
    <source>
        <dbReference type="ARBA" id="ARBA00022490"/>
    </source>
</evidence>
<dbReference type="PROSITE" id="PS50931">
    <property type="entry name" value="HTH_LYSR"/>
    <property type="match status" value="1"/>
</dbReference>
<dbReference type="GO" id="GO:0032993">
    <property type="term" value="C:protein-DNA complex"/>
    <property type="evidence" value="ECO:0007669"/>
    <property type="project" value="TreeGrafter"/>
</dbReference>
<keyword evidence="9" id="KW-0486">Methionine biosynthesis</keyword>
<evidence type="ECO:0000259" key="10">
    <source>
        <dbReference type="PROSITE" id="PS50931"/>
    </source>
</evidence>
<keyword evidence="6" id="KW-0805">Transcription regulation</keyword>
<feature type="domain" description="HTH lysR-type" evidence="10">
    <location>
        <begin position="7"/>
        <end position="64"/>
    </location>
</feature>
<evidence type="ECO:0000256" key="2">
    <source>
        <dbReference type="ARBA" id="ARBA00009437"/>
    </source>
</evidence>
<name>A0A7V8FM06_9BURK</name>
<dbReference type="SUPFAM" id="SSF53850">
    <property type="entry name" value="Periplasmic binding protein-like II"/>
    <property type="match status" value="1"/>
</dbReference>
<gene>
    <name evidence="11" type="primary">metR_3</name>
    <name evidence="11" type="ORF">GAK30_03041</name>
</gene>
<evidence type="ECO:0000256" key="6">
    <source>
        <dbReference type="ARBA" id="ARBA00023015"/>
    </source>
</evidence>
<keyword evidence="7" id="KW-0238">DNA-binding</keyword>
<keyword evidence="8" id="KW-0804">Transcription</keyword>